<dbReference type="Pfam" id="PF19327">
    <property type="entry name" value="Ap4A_phos_N"/>
    <property type="match status" value="1"/>
</dbReference>
<dbReference type="InterPro" id="IPR043171">
    <property type="entry name" value="Ap4A_phos1/2-like"/>
</dbReference>
<dbReference type="PANTHER" id="PTHR38420:SF3">
    <property type="entry name" value="5',5'''-P-1,P-4-TETRAPHOSPHATE PHOSPHORYLASE 2"/>
    <property type="match status" value="1"/>
</dbReference>
<dbReference type="Pfam" id="PF09830">
    <property type="entry name" value="ATP_transf"/>
    <property type="match status" value="1"/>
</dbReference>
<dbReference type="RefSeq" id="XP_002625420.1">
    <property type="nucleotide sequence ID" value="XM_002625374.2"/>
</dbReference>
<dbReference type="Gene3D" id="3.30.428.70">
    <property type="match status" value="1"/>
</dbReference>
<dbReference type="GO" id="GO:0005524">
    <property type="term" value="F:ATP binding"/>
    <property type="evidence" value="ECO:0007669"/>
    <property type="project" value="InterPro"/>
</dbReference>
<protein>
    <submittedName>
        <fullName evidence="3 4">Bis(5'-nucleosyl)-tetraphosphatase</fullName>
    </submittedName>
</protein>
<evidence type="ECO:0000313" key="5">
    <source>
        <dbReference type="Proteomes" id="UP000002038"/>
    </source>
</evidence>
<dbReference type="RefSeq" id="XP_031578222.1">
    <property type="nucleotide sequence ID" value="XM_031721610.1"/>
</dbReference>
<proteinExistence type="predicted"/>
<sequence length="418" mass="46324">MEIVGVVGHVVQSLILLVVDLRQELATSISEPRLLQITRLDSFIYLNTISTYQDCTVRSISTCSPSMHDMLSGITENLSALVARRFTAAKQSGALVVSQTEVTTISASNTPFQLRYCPALAKKPINNPPKALEHIPSDIKRDPFHDPPEDLLIAQFPQPDPSYILVLNKFPVISDHFILATKGYKPQSDLLEKEDLQATFQCLKAWQKHEGPPGSKRLFAFFNSGEHSGASQPHRHIQFLPVERIAQPNDETWKPLIDGNSSSAAKNFDHPSSFGLPFACYAVNLPAEPSAEELHNLYLQLYRMAVKVAQQSPVSQLNAVDPMNLKTDGPAAISYNLAMTTSRMMICPRKSEFTWLPIDPKHRNETLEAGLVKLNGTILAGTLMVKAAVEWDVLRDQPDSLESVLEAIGFPDPFVSRC</sequence>
<name>A0A179UM73_BLAGS</name>
<dbReference type="AlphaFoldDB" id="A0A179UM73"/>
<dbReference type="Proteomes" id="UP000002038">
    <property type="component" value="Unassembled WGS sequence"/>
</dbReference>
<accession>A0A179UM73</accession>
<evidence type="ECO:0000313" key="3">
    <source>
        <dbReference type="EMBL" id="OAT08327.1"/>
    </source>
</evidence>
<dbReference type="EMBL" id="GG657454">
    <property type="protein sequence ID" value="OAT08327.1"/>
    <property type="molecule type" value="Genomic_DNA"/>
</dbReference>
<dbReference type="GO" id="GO:0009117">
    <property type="term" value="P:nucleotide metabolic process"/>
    <property type="evidence" value="ECO:0007669"/>
    <property type="project" value="InterPro"/>
</dbReference>
<dbReference type="InterPro" id="IPR009163">
    <property type="entry name" value="Ap4A_phos1/2"/>
</dbReference>
<dbReference type="PANTHER" id="PTHR38420">
    <property type="entry name" value="AP-4-A PHOSPHORYLASE II"/>
    <property type="match status" value="1"/>
</dbReference>
<evidence type="ECO:0000259" key="1">
    <source>
        <dbReference type="Pfam" id="PF09830"/>
    </source>
</evidence>
<gene>
    <name evidence="4" type="ORF">BDBG_04289</name>
</gene>
<dbReference type="STRING" id="559298.A0A179UM73"/>
<keyword evidence="5" id="KW-1185">Reference proteome</keyword>
<dbReference type="VEuPathDB" id="FungiDB:BDBG_04289"/>
<dbReference type="GO" id="GO:0003877">
    <property type="term" value="F:ATP:ADP adenylyltransferase activity"/>
    <property type="evidence" value="ECO:0007669"/>
    <property type="project" value="InterPro"/>
</dbReference>
<feature type="domain" description="Ap4A phosphorylase 1/2 N-terminal" evidence="2">
    <location>
        <begin position="76"/>
        <end position="245"/>
    </location>
</feature>
<dbReference type="SUPFAM" id="SSF54197">
    <property type="entry name" value="HIT-like"/>
    <property type="match status" value="1"/>
</dbReference>
<dbReference type="KEGG" id="bgh:BDBG_04289"/>
<dbReference type="GeneID" id="8504818"/>
<evidence type="ECO:0000259" key="2">
    <source>
        <dbReference type="Pfam" id="PF19327"/>
    </source>
</evidence>
<dbReference type="InterPro" id="IPR036265">
    <property type="entry name" value="HIT-like_sf"/>
</dbReference>
<dbReference type="InterPro" id="IPR045759">
    <property type="entry name" value="Ap4A_phos1/2_N"/>
</dbReference>
<organism evidence="4 5">
    <name type="scientific">Blastomyces gilchristii (strain SLH14081)</name>
    <name type="common">Blastomyces dermatitidis</name>
    <dbReference type="NCBI Taxonomy" id="559298"/>
    <lineage>
        <taxon>Eukaryota</taxon>
        <taxon>Fungi</taxon>
        <taxon>Dikarya</taxon>
        <taxon>Ascomycota</taxon>
        <taxon>Pezizomycotina</taxon>
        <taxon>Eurotiomycetes</taxon>
        <taxon>Eurotiomycetidae</taxon>
        <taxon>Onygenales</taxon>
        <taxon>Ajellomycetaceae</taxon>
        <taxon>Blastomyces</taxon>
    </lineage>
</organism>
<dbReference type="InterPro" id="IPR019200">
    <property type="entry name" value="ATP_adenylylTrfase_C"/>
</dbReference>
<feature type="domain" description="ATP adenylyltransferase C-terminal" evidence="1">
    <location>
        <begin position="276"/>
        <end position="411"/>
    </location>
</feature>
<evidence type="ECO:0000313" key="4">
    <source>
        <dbReference type="EMBL" id="OAT08328.1"/>
    </source>
</evidence>
<reference evidence="5" key="2">
    <citation type="journal article" date="2015" name="PLoS Genet.">
        <title>The dynamic genome and transcriptome of the human fungal pathogen Blastomyces and close relative Emmonsia.</title>
        <authorList>
            <person name="Munoz J.F."/>
            <person name="Gauthier G.M."/>
            <person name="Desjardins C.A."/>
            <person name="Gallo J.E."/>
            <person name="Holder J."/>
            <person name="Sullivan T.D."/>
            <person name="Marty A.J."/>
            <person name="Carmen J.C."/>
            <person name="Chen Z."/>
            <person name="Ding L."/>
            <person name="Gujja S."/>
            <person name="Magrini V."/>
            <person name="Misas E."/>
            <person name="Mitreva M."/>
            <person name="Priest M."/>
            <person name="Saif S."/>
            <person name="Whiston E.A."/>
            <person name="Young S."/>
            <person name="Zeng Q."/>
            <person name="Goldman W.E."/>
            <person name="Mardis E.R."/>
            <person name="Taylor J.W."/>
            <person name="McEwen J.G."/>
            <person name="Clay O.K."/>
            <person name="Klein B.S."/>
            <person name="Cuomo C.A."/>
        </authorList>
    </citation>
    <scope>NUCLEOTIDE SEQUENCE [LARGE SCALE GENOMIC DNA]</scope>
    <source>
        <strain evidence="5">SLH14081</strain>
    </source>
</reference>
<dbReference type="EMBL" id="GG657454">
    <property type="protein sequence ID" value="OAT08328.1"/>
    <property type="molecule type" value="Genomic_DNA"/>
</dbReference>
<reference evidence="4" key="1">
    <citation type="submission" date="2009-02" db="EMBL/GenBank/DDBJ databases">
        <title>The Genome Sequence of Blastomyces dermatitidis strain SLH14081.</title>
        <authorList>
            <consortium name="The Broad Institute Genome Sequencing Platform"/>
            <consortium name="Broad Institute Microbial Sequencing Center."/>
            <person name="Champion M."/>
            <person name="Cuomo C."/>
            <person name="Ma L.-J."/>
            <person name="Henn M.R."/>
            <person name="Klein B."/>
            <person name="Goldman B."/>
            <person name="Young S."/>
            <person name="Kodira C.D."/>
            <person name="Zeng Q."/>
            <person name="Koehrsen M."/>
            <person name="Alvarado L."/>
            <person name="Berlin A.M."/>
            <person name="Heiman D.I."/>
            <person name="Hepburn T.A."/>
            <person name="Saif S."/>
            <person name="Shea T.D."/>
            <person name="Shenoy N."/>
            <person name="Sykes S."/>
            <person name="Galagan J."/>
            <person name="Nusbaum C."/>
            <person name="Birren B."/>
        </authorList>
    </citation>
    <scope>NUCLEOTIDE SEQUENCE</scope>
    <source>
        <strain evidence="4">SLH14081</strain>
    </source>
</reference>